<proteinExistence type="predicted"/>
<evidence type="ECO:0000256" key="3">
    <source>
        <dbReference type="ARBA" id="ARBA00023012"/>
    </source>
</evidence>
<keyword evidence="2 5" id="KW-0418">Kinase</keyword>
<dbReference type="AlphaFoldDB" id="A0A448PK72"/>
<dbReference type="Gene3D" id="3.30.565.10">
    <property type="entry name" value="Histidine kinase-like ATPase, C-terminal domain"/>
    <property type="match status" value="1"/>
</dbReference>
<accession>A0A448PK72</accession>
<dbReference type="EC" id="2.7.13.3" evidence="5"/>
<sequence>MSTIRVMRARVSTFAQARAQRTRIVAAGWGIVWAASMIPVVQAGLARGTTGTAGAVSAVISCACLYAACSLSMRRVRQGLTWPSRLSLSLIVVGTLTAAGTALGVGVEATQLGVLLTVALAFALPWQAAVVPISLLAGVLFLVPRLTTSWAAGNSAWIAVLGVGGVCVFGRYIMEQRHMARVLEQRTHELEINDERNRMARDMHDILGHSLTVIALKTELATRLIDSAPDQAQAELTEVQSLARSALADVRATVNGYRELSLAGELARATSVLTSAGIRADLPLTIEAVDPELRELFAWVVREGVTNIVRHAHASHCRVRLTADSIEVADDGVGLDPPATGDGHGLEGLRQRCQDNGADLTIEAPAIGSGTVLRVSARRLSSRLSRDECDEAE</sequence>
<dbReference type="EMBL" id="LR134477">
    <property type="protein sequence ID" value="VEI15486.1"/>
    <property type="molecule type" value="Genomic_DNA"/>
</dbReference>
<name>A0A448PK72_ACTVI</name>
<dbReference type="GO" id="GO:0016020">
    <property type="term" value="C:membrane"/>
    <property type="evidence" value="ECO:0007669"/>
    <property type="project" value="InterPro"/>
</dbReference>
<dbReference type="Pfam" id="PF07730">
    <property type="entry name" value="HisKA_3"/>
    <property type="match status" value="1"/>
</dbReference>
<dbReference type="SUPFAM" id="SSF55874">
    <property type="entry name" value="ATPase domain of HSP90 chaperone/DNA topoisomerase II/histidine kinase"/>
    <property type="match status" value="1"/>
</dbReference>
<dbReference type="PANTHER" id="PTHR24421:SF63">
    <property type="entry name" value="SENSOR HISTIDINE KINASE DESK"/>
    <property type="match status" value="1"/>
</dbReference>
<evidence type="ECO:0000313" key="6">
    <source>
        <dbReference type="Proteomes" id="UP000268658"/>
    </source>
</evidence>
<evidence type="ECO:0000256" key="1">
    <source>
        <dbReference type="ARBA" id="ARBA00022679"/>
    </source>
</evidence>
<keyword evidence="3" id="KW-0902">Two-component regulatory system</keyword>
<dbReference type="Gene3D" id="1.20.5.1930">
    <property type="match status" value="1"/>
</dbReference>
<dbReference type="InterPro" id="IPR050482">
    <property type="entry name" value="Sensor_HK_TwoCompSys"/>
</dbReference>
<protein>
    <submittedName>
        <fullName evidence="5">Sensor histidine kinase desK</fullName>
        <ecNumber evidence="5">2.7.13.3</ecNumber>
    </submittedName>
</protein>
<keyword evidence="1 5" id="KW-0808">Transferase</keyword>
<dbReference type="GO" id="GO:0046983">
    <property type="term" value="F:protein dimerization activity"/>
    <property type="evidence" value="ECO:0007669"/>
    <property type="project" value="InterPro"/>
</dbReference>
<dbReference type="PANTHER" id="PTHR24421">
    <property type="entry name" value="NITRATE/NITRITE SENSOR PROTEIN NARX-RELATED"/>
    <property type="match status" value="1"/>
</dbReference>
<dbReference type="GO" id="GO:0000155">
    <property type="term" value="F:phosphorelay sensor kinase activity"/>
    <property type="evidence" value="ECO:0007669"/>
    <property type="project" value="InterPro"/>
</dbReference>
<dbReference type="InterPro" id="IPR011712">
    <property type="entry name" value="Sig_transdc_His_kin_sub3_dim/P"/>
</dbReference>
<dbReference type="Proteomes" id="UP000268658">
    <property type="component" value="Chromosome"/>
</dbReference>
<evidence type="ECO:0000259" key="4">
    <source>
        <dbReference type="Pfam" id="PF07730"/>
    </source>
</evidence>
<feature type="domain" description="Signal transduction histidine kinase subgroup 3 dimerisation and phosphoacceptor" evidence="4">
    <location>
        <begin position="195"/>
        <end position="260"/>
    </location>
</feature>
<dbReference type="InterPro" id="IPR036890">
    <property type="entry name" value="HATPase_C_sf"/>
</dbReference>
<reference evidence="5 6" key="1">
    <citation type="submission" date="2018-12" db="EMBL/GenBank/DDBJ databases">
        <authorList>
            <consortium name="Pathogen Informatics"/>
        </authorList>
    </citation>
    <scope>NUCLEOTIDE SEQUENCE [LARGE SCALE GENOMIC DNA]</scope>
    <source>
        <strain evidence="5 6">NCTC10951</strain>
    </source>
</reference>
<organism evidence="5 6">
    <name type="scientific">Actinomyces viscosus</name>
    <dbReference type="NCBI Taxonomy" id="1656"/>
    <lineage>
        <taxon>Bacteria</taxon>
        <taxon>Bacillati</taxon>
        <taxon>Actinomycetota</taxon>
        <taxon>Actinomycetes</taxon>
        <taxon>Actinomycetales</taxon>
        <taxon>Actinomycetaceae</taxon>
        <taxon>Actinomyces</taxon>
    </lineage>
</organism>
<evidence type="ECO:0000256" key="2">
    <source>
        <dbReference type="ARBA" id="ARBA00022777"/>
    </source>
</evidence>
<dbReference type="OrthoDB" id="5241784at2"/>
<dbReference type="KEGG" id="avc:NCTC10951_01179"/>
<evidence type="ECO:0000313" key="5">
    <source>
        <dbReference type="EMBL" id="VEI15486.1"/>
    </source>
</evidence>
<gene>
    <name evidence="5" type="primary">desK_3</name>
    <name evidence="5" type="ORF">NCTC10951_01179</name>
</gene>
<dbReference type="CDD" id="cd16917">
    <property type="entry name" value="HATPase_UhpB-NarQ-NarX-like"/>
    <property type="match status" value="1"/>
</dbReference>